<gene>
    <name evidence="1" type="ORF">PDJAM_G00152480</name>
</gene>
<accession>A0ACC5ZHT3</accession>
<dbReference type="Proteomes" id="UP000830395">
    <property type="component" value="Chromosome 25"/>
</dbReference>
<proteinExistence type="predicted"/>
<organism evidence="1 2">
    <name type="scientific">Pangasius djambal</name>
    <dbReference type="NCBI Taxonomy" id="1691987"/>
    <lineage>
        <taxon>Eukaryota</taxon>
        <taxon>Metazoa</taxon>
        <taxon>Chordata</taxon>
        <taxon>Craniata</taxon>
        <taxon>Vertebrata</taxon>
        <taxon>Euteleostomi</taxon>
        <taxon>Actinopterygii</taxon>
        <taxon>Neopterygii</taxon>
        <taxon>Teleostei</taxon>
        <taxon>Ostariophysi</taxon>
        <taxon>Siluriformes</taxon>
        <taxon>Pangasiidae</taxon>
        <taxon>Pangasius</taxon>
    </lineage>
</organism>
<protein>
    <submittedName>
        <fullName evidence="1">Uncharacterized protein</fullName>
    </submittedName>
</protein>
<name>A0ACC5ZHT3_9TELE</name>
<sequence>MPVSLQRMSLDWRRKLEYLELWSRNLRKTSRCVDGKKKKKKKKPGLLLYCITNTVKMTEYKLVVVGAGGVGKSALTIQLIQNHFVDEYDPTIEDSYRKQVVIDGETCLLDILDTAGQEEYSAMRDQYMRTGEGFLCVFAINNTKSFEDIHQYREQIKRVKDSDDVPMVLVGNKCDLPARTVDTRQAQELARSYGIPYIETSAKTRQGVEDAFYTLVREIRQHKLRKLNPPDDNGQDCMNCRCVVS</sequence>
<comment type="caution">
    <text evidence="1">The sequence shown here is derived from an EMBL/GenBank/DDBJ whole genome shotgun (WGS) entry which is preliminary data.</text>
</comment>
<dbReference type="EMBL" id="CM040999">
    <property type="protein sequence ID" value="MCJ8747359.1"/>
    <property type="molecule type" value="Genomic_DNA"/>
</dbReference>
<evidence type="ECO:0000313" key="1">
    <source>
        <dbReference type="EMBL" id="MCJ8747359.1"/>
    </source>
</evidence>
<reference evidence="1" key="1">
    <citation type="submission" date="2020-02" db="EMBL/GenBank/DDBJ databases">
        <title>Genome sequencing of the panga catfish, Pangasius djambal.</title>
        <authorList>
            <person name="Wen M."/>
            <person name="Zahm M."/>
            <person name="Roques C."/>
            <person name="Cabau C."/>
            <person name="Klopp C."/>
            <person name="Donnadieu C."/>
            <person name="Jouanno E."/>
            <person name="Avarre J.-C."/>
            <person name="Campet M."/>
            <person name="Ha T."/>
            <person name="Dugue R."/>
            <person name="Lampietro C."/>
            <person name="Louis A."/>
            <person name="Herpin A."/>
            <person name="Echchiki A."/>
            <person name="Berthelot C."/>
            <person name="Parey E."/>
            <person name="Roest-Crollius H."/>
            <person name="Braasch I."/>
            <person name="Postlethwait J.H."/>
            <person name="Bobe J."/>
            <person name="Montfort J."/>
            <person name="Bouchez O."/>
            <person name="Begum T."/>
            <person name="Schartl M."/>
            <person name="Gustiano R."/>
            <person name="Guiguen Y."/>
        </authorList>
    </citation>
    <scope>NUCLEOTIDE SEQUENCE</scope>
    <source>
        <strain evidence="1">Pdj_M5554</strain>
    </source>
</reference>
<keyword evidence="2" id="KW-1185">Reference proteome</keyword>
<evidence type="ECO:0000313" key="2">
    <source>
        <dbReference type="Proteomes" id="UP000830395"/>
    </source>
</evidence>